<organism evidence="1 2">
    <name type="scientific">Ceratitis capitata</name>
    <name type="common">Mediterranean fruit fly</name>
    <name type="synonym">Tephritis capitata</name>
    <dbReference type="NCBI Taxonomy" id="7213"/>
    <lineage>
        <taxon>Eukaryota</taxon>
        <taxon>Metazoa</taxon>
        <taxon>Ecdysozoa</taxon>
        <taxon>Arthropoda</taxon>
        <taxon>Hexapoda</taxon>
        <taxon>Insecta</taxon>
        <taxon>Pterygota</taxon>
        <taxon>Neoptera</taxon>
        <taxon>Endopterygota</taxon>
        <taxon>Diptera</taxon>
        <taxon>Brachycera</taxon>
        <taxon>Muscomorpha</taxon>
        <taxon>Tephritoidea</taxon>
        <taxon>Tephritidae</taxon>
        <taxon>Ceratitis</taxon>
        <taxon>Ceratitis</taxon>
    </lineage>
</organism>
<keyword evidence="2" id="KW-1185">Reference proteome</keyword>
<accession>A0A811UXV0</accession>
<protein>
    <submittedName>
        <fullName evidence="1">(Mediterranean fruit fly) hypothetical protein</fullName>
    </submittedName>
</protein>
<name>A0A811UXV0_CERCA</name>
<dbReference type="Proteomes" id="UP000606786">
    <property type="component" value="Unassembled WGS sequence"/>
</dbReference>
<dbReference type="AlphaFoldDB" id="A0A811UXV0"/>
<reference evidence="1" key="1">
    <citation type="submission" date="2020-11" db="EMBL/GenBank/DDBJ databases">
        <authorList>
            <person name="Whitehead M."/>
        </authorList>
    </citation>
    <scope>NUCLEOTIDE SEQUENCE</scope>
    <source>
        <strain evidence="1">EGII</strain>
    </source>
</reference>
<proteinExistence type="predicted"/>
<gene>
    <name evidence="1" type="ORF">CCAP1982_LOCUS10400</name>
</gene>
<evidence type="ECO:0000313" key="2">
    <source>
        <dbReference type="Proteomes" id="UP000606786"/>
    </source>
</evidence>
<dbReference type="EMBL" id="CAJHJT010000023">
    <property type="protein sequence ID" value="CAD7001913.1"/>
    <property type="molecule type" value="Genomic_DNA"/>
</dbReference>
<evidence type="ECO:0000313" key="1">
    <source>
        <dbReference type="EMBL" id="CAD7001913.1"/>
    </source>
</evidence>
<sequence>MMEHLAKQCTQFGNISNSRGAETMMMTNTLTHKITEEQTKDERVHNYTDLSKELRVIPIFMEQEIIAMARRKGHYTVKKIQ</sequence>
<comment type="caution">
    <text evidence="1">The sequence shown here is derived from an EMBL/GenBank/DDBJ whole genome shotgun (WGS) entry which is preliminary data.</text>
</comment>